<organism evidence="1 3">
    <name type="scientific">Rotaria magnacalcarata</name>
    <dbReference type="NCBI Taxonomy" id="392030"/>
    <lineage>
        <taxon>Eukaryota</taxon>
        <taxon>Metazoa</taxon>
        <taxon>Spiralia</taxon>
        <taxon>Gnathifera</taxon>
        <taxon>Rotifera</taxon>
        <taxon>Eurotatoria</taxon>
        <taxon>Bdelloidea</taxon>
        <taxon>Philodinida</taxon>
        <taxon>Philodinidae</taxon>
        <taxon>Rotaria</taxon>
    </lineage>
</organism>
<evidence type="ECO:0000313" key="1">
    <source>
        <dbReference type="EMBL" id="CAF4985704.1"/>
    </source>
</evidence>
<name>A0A8S3DM06_9BILA</name>
<feature type="non-terminal residue" evidence="1">
    <location>
        <position position="1"/>
    </location>
</feature>
<dbReference type="Proteomes" id="UP000681967">
    <property type="component" value="Unassembled WGS sequence"/>
</dbReference>
<dbReference type="Proteomes" id="UP000676336">
    <property type="component" value="Unassembled WGS sequence"/>
</dbReference>
<gene>
    <name evidence="1" type="ORF">BYL167_LOCUS55019</name>
    <name evidence="2" type="ORF">SMN809_LOCUS63551</name>
</gene>
<proteinExistence type="predicted"/>
<evidence type="ECO:0000313" key="2">
    <source>
        <dbReference type="EMBL" id="CAF5144365.1"/>
    </source>
</evidence>
<dbReference type="EMBL" id="CAJOBI010276259">
    <property type="protein sequence ID" value="CAF5144365.1"/>
    <property type="molecule type" value="Genomic_DNA"/>
</dbReference>
<accession>A0A8S3DM06</accession>
<evidence type="ECO:0000313" key="3">
    <source>
        <dbReference type="Proteomes" id="UP000681967"/>
    </source>
</evidence>
<dbReference type="EMBL" id="CAJOBH010200469">
    <property type="protein sequence ID" value="CAF4985704.1"/>
    <property type="molecule type" value="Genomic_DNA"/>
</dbReference>
<sequence>QQIRGGAMGSPFTMTLANVYMWEWEQTLLEYQRSHNEMYGR</sequence>
<comment type="caution">
    <text evidence="1">The sequence shown here is derived from an EMBL/GenBank/DDBJ whole genome shotgun (WGS) entry which is preliminary data.</text>
</comment>
<protein>
    <submittedName>
        <fullName evidence="1">Uncharacterized protein</fullName>
    </submittedName>
</protein>
<dbReference type="AlphaFoldDB" id="A0A8S3DM06"/>
<reference evidence="1" key="1">
    <citation type="submission" date="2021-02" db="EMBL/GenBank/DDBJ databases">
        <authorList>
            <person name="Nowell W R."/>
        </authorList>
    </citation>
    <scope>NUCLEOTIDE SEQUENCE</scope>
</reference>